<dbReference type="AlphaFoldDB" id="A0A834IGB6"/>
<dbReference type="OrthoDB" id="71310at2759"/>
<dbReference type="Proteomes" id="UP000625711">
    <property type="component" value="Unassembled WGS sequence"/>
</dbReference>
<keyword evidence="1" id="KW-0812">Transmembrane</keyword>
<feature type="transmembrane region" description="Helical" evidence="1">
    <location>
        <begin position="114"/>
        <end position="130"/>
    </location>
</feature>
<gene>
    <name evidence="3" type="ORF">GWI33_008246</name>
</gene>
<accession>A0A834IGB6</accession>
<protein>
    <recommendedName>
        <fullName evidence="2">SAYSvFN domain-containing protein</fullName>
    </recommendedName>
</protein>
<keyword evidence="1" id="KW-1133">Transmembrane helix</keyword>
<name>A0A834IGB6_RHYFE</name>
<dbReference type="InterPro" id="IPR019387">
    <property type="entry name" value="SAYSvFN_dom"/>
</dbReference>
<dbReference type="PANTHER" id="PTHR13527">
    <property type="entry name" value="SAYSVFN DOMAIN-CONTAINING PROTEIN 1"/>
    <property type="match status" value="1"/>
</dbReference>
<dbReference type="PANTHER" id="PTHR13527:SF0">
    <property type="entry name" value="SAYSVFN DOMAIN-CONTAINING PROTEIN 1"/>
    <property type="match status" value="1"/>
</dbReference>
<feature type="domain" description="SAYSvFN" evidence="2">
    <location>
        <begin position="98"/>
        <end position="166"/>
    </location>
</feature>
<keyword evidence="1" id="KW-0472">Membrane</keyword>
<evidence type="ECO:0000313" key="3">
    <source>
        <dbReference type="EMBL" id="KAF7278542.1"/>
    </source>
</evidence>
<keyword evidence="4" id="KW-1185">Reference proteome</keyword>
<dbReference type="Pfam" id="PF10260">
    <property type="entry name" value="SAYSvFN"/>
    <property type="match status" value="1"/>
</dbReference>
<evidence type="ECO:0000259" key="2">
    <source>
        <dbReference type="Pfam" id="PF10260"/>
    </source>
</evidence>
<sequence length="172" mass="20131">MTITETEKKLAAYRARKNREALLNHYKAQVKTMFSKVFPKNYEKPEDTNVDIKEPLLIESQDVMNLHEANSDSDIESNLEEDEKKITLYDYTYYILCFILWLTIYAIFVKLQFGTIYFIVSLLIGIYFNTRTGPKKKDEISAYSVFNKNCESIKGTLNAEQLTRQMVYGGFR</sequence>
<reference evidence="3" key="1">
    <citation type="submission" date="2020-08" db="EMBL/GenBank/DDBJ databases">
        <title>Genome sequencing and assembly of the red palm weevil Rhynchophorus ferrugineus.</title>
        <authorList>
            <person name="Dias G.B."/>
            <person name="Bergman C.M."/>
            <person name="Manee M."/>
        </authorList>
    </citation>
    <scope>NUCLEOTIDE SEQUENCE</scope>
    <source>
        <strain evidence="3">AA-2017</strain>
        <tissue evidence="3">Whole larva</tissue>
    </source>
</reference>
<proteinExistence type="predicted"/>
<dbReference type="EMBL" id="JAACXV010000397">
    <property type="protein sequence ID" value="KAF7278542.1"/>
    <property type="molecule type" value="Genomic_DNA"/>
</dbReference>
<comment type="caution">
    <text evidence="3">The sequence shown here is derived from an EMBL/GenBank/DDBJ whole genome shotgun (WGS) entry which is preliminary data.</text>
</comment>
<evidence type="ECO:0000313" key="4">
    <source>
        <dbReference type="Proteomes" id="UP000625711"/>
    </source>
</evidence>
<organism evidence="3 4">
    <name type="scientific">Rhynchophorus ferrugineus</name>
    <name type="common">Red palm weevil</name>
    <name type="synonym">Curculio ferrugineus</name>
    <dbReference type="NCBI Taxonomy" id="354439"/>
    <lineage>
        <taxon>Eukaryota</taxon>
        <taxon>Metazoa</taxon>
        <taxon>Ecdysozoa</taxon>
        <taxon>Arthropoda</taxon>
        <taxon>Hexapoda</taxon>
        <taxon>Insecta</taxon>
        <taxon>Pterygota</taxon>
        <taxon>Neoptera</taxon>
        <taxon>Endopterygota</taxon>
        <taxon>Coleoptera</taxon>
        <taxon>Polyphaga</taxon>
        <taxon>Cucujiformia</taxon>
        <taxon>Curculionidae</taxon>
        <taxon>Dryophthorinae</taxon>
        <taxon>Rhynchophorus</taxon>
    </lineage>
</organism>
<dbReference type="InterPro" id="IPR039159">
    <property type="entry name" value="SAYSD1"/>
</dbReference>
<feature type="transmembrane region" description="Helical" evidence="1">
    <location>
        <begin position="91"/>
        <end position="108"/>
    </location>
</feature>
<evidence type="ECO:0000256" key="1">
    <source>
        <dbReference type="SAM" id="Phobius"/>
    </source>
</evidence>